<protein>
    <submittedName>
        <fullName evidence="1">Uncharacterized protein</fullName>
    </submittedName>
</protein>
<proteinExistence type="predicted"/>
<name>A0ABR7WQ13_9SPHI</name>
<dbReference type="EMBL" id="JACWMY010000005">
    <property type="protein sequence ID" value="MBD1364409.1"/>
    <property type="molecule type" value="Genomic_DNA"/>
</dbReference>
<evidence type="ECO:0000313" key="2">
    <source>
        <dbReference type="Proteomes" id="UP000606600"/>
    </source>
</evidence>
<dbReference type="Proteomes" id="UP000606600">
    <property type="component" value="Unassembled WGS sequence"/>
</dbReference>
<dbReference type="RefSeq" id="WP_191189074.1">
    <property type="nucleotide sequence ID" value="NZ_JACWMY010000005.1"/>
</dbReference>
<evidence type="ECO:0000313" key="1">
    <source>
        <dbReference type="EMBL" id="MBD1364409.1"/>
    </source>
</evidence>
<accession>A0ABR7WQ13</accession>
<comment type="caution">
    <text evidence="1">The sequence shown here is derived from an EMBL/GenBank/DDBJ whole genome shotgun (WGS) entry which is preliminary data.</text>
</comment>
<gene>
    <name evidence="1" type="ORF">IDJ77_11370</name>
</gene>
<organism evidence="1 2">
    <name type="scientific">Mucilaginibacter pankratovii</name>
    <dbReference type="NCBI Taxonomy" id="2772110"/>
    <lineage>
        <taxon>Bacteria</taxon>
        <taxon>Pseudomonadati</taxon>
        <taxon>Bacteroidota</taxon>
        <taxon>Sphingobacteriia</taxon>
        <taxon>Sphingobacteriales</taxon>
        <taxon>Sphingobacteriaceae</taxon>
        <taxon>Mucilaginibacter</taxon>
    </lineage>
</organism>
<reference evidence="1 2" key="1">
    <citation type="submission" date="2020-09" db="EMBL/GenBank/DDBJ databases">
        <title>Novel species of Mucilaginibacter isolated from a glacier on the Tibetan Plateau.</title>
        <authorList>
            <person name="Liu Q."/>
            <person name="Xin Y.-H."/>
        </authorList>
    </citation>
    <scope>NUCLEOTIDE SEQUENCE [LARGE SCALE GENOMIC DNA]</scope>
    <source>
        <strain evidence="1 2">ZT4R22</strain>
    </source>
</reference>
<keyword evidence="2" id="KW-1185">Reference proteome</keyword>
<sequence length="83" mass="9525">MTENINAALAEIHLMQSEFEGCQRYLADEDMHYPENAYEKKRVLLRMAALLAGMHHLEQGIKADLLTVPIQLFPFNKTAHDEV</sequence>